<dbReference type="SUPFAM" id="SSF53067">
    <property type="entry name" value="Actin-like ATPase domain"/>
    <property type="match status" value="1"/>
</dbReference>
<name>A0A1Z5IBE1_9LACO</name>
<organism evidence="2 3">
    <name type="scientific">Secundilactobacillus mixtipabuli</name>
    <dbReference type="NCBI Taxonomy" id="1435342"/>
    <lineage>
        <taxon>Bacteria</taxon>
        <taxon>Bacillati</taxon>
        <taxon>Bacillota</taxon>
        <taxon>Bacilli</taxon>
        <taxon>Lactobacillales</taxon>
        <taxon>Lactobacillaceae</taxon>
        <taxon>Secundilactobacillus</taxon>
    </lineage>
</organism>
<keyword evidence="2" id="KW-0808">Transferase</keyword>
<dbReference type="PANTHER" id="PTHR18964">
    <property type="entry name" value="ROK (REPRESSOR, ORF, KINASE) FAMILY"/>
    <property type="match status" value="1"/>
</dbReference>
<dbReference type="InterPro" id="IPR043129">
    <property type="entry name" value="ATPase_NBD"/>
</dbReference>
<dbReference type="GO" id="GO:0016301">
    <property type="term" value="F:kinase activity"/>
    <property type="evidence" value="ECO:0007669"/>
    <property type="project" value="UniProtKB-KW"/>
</dbReference>
<evidence type="ECO:0000256" key="1">
    <source>
        <dbReference type="ARBA" id="ARBA00006479"/>
    </source>
</evidence>
<sequence length="303" mass="32976">MNMLTIQNDSGLLAVDIGGTSVKYGYWIKQEMQDLGKFATPSTWPEMKAQLLSLPEQIAKPIHGVAVSLPGSVNVSTGQISGVTAVPYLTDFPIRDELSEGFKRPVTIQNDANCAGLAEAWIGNAKDVSSVALLVIGTGIGGSLIQDGKLLTGRDHFMGEFGYSIMDGNDRTLSDLASPVKMAQRYTQASHSTQIVEAPEIFERAKTGDLLANDCLNNMLRWLSLAAYNVITSFDPDRLLIGGGISVRDDFLKMFRNRVHTLLVKKGATVTTDIDRCRFCNQSNLIGAVAQFQNEYPETSTVH</sequence>
<comment type="caution">
    <text evidence="2">The sequence shown here is derived from an EMBL/GenBank/DDBJ whole genome shotgun (WGS) entry which is preliminary data.</text>
</comment>
<dbReference type="PANTHER" id="PTHR18964:SF170">
    <property type="entry name" value="SUGAR KINASE"/>
    <property type="match status" value="1"/>
</dbReference>
<reference evidence="2 3" key="1">
    <citation type="submission" date="2015-11" db="EMBL/GenBank/DDBJ databases">
        <title>Draft genome sequences of new species of the genus Lactobacillus isolated from orchardgrass silage.</title>
        <authorList>
            <person name="Tohno M."/>
            <person name="Tanizawa Y."/>
            <person name="Arita M."/>
        </authorList>
    </citation>
    <scope>NUCLEOTIDE SEQUENCE [LARGE SCALE GENOMIC DNA]</scope>
    <source>
        <strain evidence="2 3">IWT30</strain>
    </source>
</reference>
<dbReference type="RefSeq" id="WP_225360231.1">
    <property type="nucleotide sequence ID" value="NZ_BCMF01000004.1"/>
</dbReference>
<evidence type="ECO:0000313" key="3">
    <source>
        <dbReference type="Proteomes" id="UP000198374"/>
    </source>
</evidence>
<gene>
    <name evidence="2" type="primary">nagC</name>
    <name evidence="2" type="ORF">IWT30_01029</name>
</gene>
<keyword evidence="3" id="KW-1185">Reference proteome</keyword>
<proteinExistence type="inferred from homology"/>
<dbReference type="Proteomes" id="UP000198374">
    <property type="component" value="Unassembled WGS sequence"/>
</dbReference>
<keyword evidence="2" id="KW-0418">Kinase</keyword>
<dbReference type="Pfam" id="PF00480">
    <property type="entry name" value="ROK"/>
    <property type="match status" value="1"/>
</dbReference>
<dbReference type="InterPro" id="IPR000600">
    <property type="entry name" value="ROK"/>
</dbReference>
<dbReference type="EMBL" id="BCMF01000004">
    <property type="protein sequence ID" value="GAW99069.1"/>
    <property type="molecule type" value="Genomic_DNA"/>
</dbReference>
<dbReference type="AlphaFoldDB" id="A0A1Z5IBE1"/>
<protein>
    <submittedName>
        <fullName evidence="2">Transcriptional regulator/sugar kinase NagC</fullName>
    </submittedName>
</protein>
<accession>A0A1Z5IBE1</accession>
<evidence type="ECO:0000313" key="2">
    <source>
        <dbReference type="EMBL" id="GAW99069.1"/>
    </source>
</evidence>
<dbReference type="Gene3D" id="3.30.420.40">
    <property type="match status" value="2"/>
</dbReference>
<comment type="similarity">
    <text evidence="1">Belongs to the ROK (NagC/XylR) family.</text>
</comment>
<dbReference type="CDD" id="cd24152">
    <property type="entry name" value="ASKHA_NBD_ROK-like"/>
    <property type="match status" value="1"/>
</dbReference>